<evidence type="ECO:0000313" key="4">
    <source>
        <dbReference type="EMBL" id="TVY12526.1"/>
    </source>
</evidence>
<organism evidence="4 5">
    <name type="scientific">Lachnellula arida</name>
    <dbReference type="NCBI Taxonomy" id="1316785"/>
    <lineage>
        <taxon>Eukaryota</taxon>
        <taxon>Fungi</taxon>
        <taxon>Dikarya</taxon>
        <taxon>Ascomycota</taxon>
        <taxon>Pezizomycotina</taxon>
        <taxon>Leotiomycetes</taxon>
        <taxon>Helotiales</taxon>
        <taxon>Lachnaceae</taxon>
        <taxon>Lachnellula</taxon>
    </lineage>
</organism>
<comment type="subunit">
    <text evidence="1">Component of the NuA4 histone acetyltransferase complex.</text>
</comment>
<protein>
    <recommendedName>
        <fullName evidence="3">Chromo domain-containing protein</fullName>
    </recommendedName>
</protein>
<dbReference type="InterPro" id="IPR016197">
    <property type="entry name" value="Chromo-like_dom_sf"/>
</dbReference>
<dbReference type="Proteomes" id="UP000469559">
    <property type="component" value="Unassembled WGS sequence"/>
</dbReference>
<evidence type="ECO:0000256" key="2">
    <source>
        <dbReference type="SAM" id="MobiDB-lite"/>
    </source>
</evidence>
<feature type="region of interest" description="Disordered" evidence="2">
    <location>
        <begin position="30"/>
        <end position="54"/>
    </location>
</feature>
<proteinExistence type="predicted"/>
<dbReference type="GO" id="GO:0006338">
    <property type="term" value="P:chromatin remodeling"/>
    <property type="evidence" value="ECO:0007669"/>
    <property type="project" value="UniProtKB-ARBA"/>
</dbReference>
<dbReference type="CDD" id="cd00024">
    <property type="entry name" value="CD_CSD"/>
    <property type="match status" value="1"/>
</dbReference>
<gene>
    <name evidence="4" type="ORF">LARI1_G009526</name>
</gene>
<evidence type="ECO:0000259" key="3">
    <source>
        <dbReference type="PROSITE" id="PS50013"/>
    </source>
</evidence>
<dbReference type="AlphaFoldDB" id="A0A8T9AZA8"/>
<dbReference type="PROSITE" id="PS50013">
    <property type="entry name" value="CHROMO_2"/>
    <property type="match status" value="1"/>
</dbReference>
<keyword evidence="5" id="KW-1185">Reference proteome</keyword>
<name>A0A8T9AZA8_9HELO</name>
<dbReference type="SUPFAM" id="SSF54160">
    <property type="entry name" value="Chromo domain-like"/>
    <property type="match status" value="1"/>
</dbReference>
<feature type="domain" description="Chromo" evidence="3">
    <location>
        <begin position="29"/>
        <end position="99"/>
    </location>
</feature>
<dbReference type="EMBL" id="QGMF01001789">
    <property type="protein sequence ID" value="TVY12526.1"/>
    <property type="molecule type" value="Genomic_DNA"/>
</dbReference>
<evidence type="ECO:0000256" key="1">
    <source>
        <dbReference type="ARBA" id="ARBA00011353"/>
    </source>
</evidence>
<evidence type="ECO:0000313" key="5">
    <source>
        <dbReference type="Proteomes" id="UP000469559"/>
    </source>
</evidence>
<dbReference type="Gene3D" id="2.40.50.40">
    <property type="match status" value="1"/>
</dbReference>
<sequence>MAGPFTITGMTGNSYQLDLPSTFKVHNSFSPDKLRKAADDPLLGQTQPPPPPIKTLQYRVHWKNLDEDLNWYPASNFKYSPHRVRDFHKAHPNDPGPPRKLPEWLKAFEDGLDSYEELDDDLAMDKETKDDFMERLLGV</sequence>
<comment type="caution">
    <text evidence="4">The sequence shown here is derived from an EMBL/GenBank/DDBJ whole genome shotgun (WGS) entry which is preliminary data.</text>
</comment>
<reference evidence="4 5" key="1">
    <citation type="submission" date="2018-05" db="EMBL/GenBank/DDBJ databases">
        <title>Whole genome sequencing for identification of molecular markers to develop diagnostic detection tools for the regulated plant pathogen Lachnellula willkommii.</title>
        <authorList>
            <person name="Giroux E."/>
            <person name="Bilodeau G."/>
        </authorList>
    </citation>
    <scope>NUCLEOTIDE SEQUENCE [LARGE SCALE GENOMIC DNA]</scope>
    <source>
        <strain evidence="4 5">CBS 203.66</strain>
    </source>
</reference>
<dbReference type="OrthoDB" id="3506412at2759"/>
<accession>A0A8T9AZA8</accession>
<dbReference type="InterPro" id="IPR000953">
    <property type="entry name" value="Chromo/chromo_shadow_dom"/>
</dbReference>